<dbReference type="Gene3D" id="3.30.2290.10">
    <property type="entry name" value="PmbA/TldD superfamily"/>
    <property type="match status" value="1"/>
</dbReference>
<dbReference type="InterPro" id="IPR045570">
    <property type="entry name" value="Metalloprtase-TldD/E_cen_dom"/>
</dbReference>
<dbReference type="Pfam" id="PF01523">
    <property type="entry name" value="PmbA_TldD_1st"/>
    <property type="match status" value="1"/>
</dbReference>
<keyword evidence="4" id="KW-0482">Metalloprotease</keyword>
<evidence type="ECO:0000259" key="6">
    <source>
        <dbReference type="Pfam" id="PF19289"/>
    </source>
</evidence>
<evidence type="ECO:0000313" key="8">
    <source>
        <dbReference type="EMBL" id="SNZ05892.1"/>
    </source>
</evidence>
<dbReference type="PANTHER" id="PTHR30624">
    <property type="entry name" value="UNCHARACTERIZED PROTEIN TLDD AND PMBA"/>
    <property type="match status" value="1"/>
</dbReference>
<evidence type="ECO:0000259" key="5">
    <source>
        <dbReference type="Pfam" id="PF01523"/>
    </source>
</evidence>
<dbReference type="InterPro" id="IPR025502">
    <property type="entry name" value="TldD"/>
</dbReference>
<dbReference type="GO" id="GO:0008237">
    <property type="term" value="F:metallopeptidase activity"/>
    <property type="evidence" value="ECO:0007669"/>
    <property type="project" value="UniProtKB-KW"/>
</dbReference>
<accession>A0A285N8U0</accession>
<keyword evidence="3" id="KW-0378">Hydrolase</keyword>
<dbReference type="InterPro" id="IPR036059">
    <property type="entry name" value="TldD/PmbA_sf"/>
</dbReference>
<comment type="similarity">
    <text evidence="1">Belongs to the peptidase U62 family.</text>
</comment>
<protein>
    <recommendedName>
        <fullName evidence="10">TldD protein</fullName>
    </recommendedName>
</protein>
<evidence type="ECO:0000256" key="3">
    <source>
        <dbReference type="ARBA" id="ARBA00022801"/>
    </source>
</evidence>
<dbReference type="Pfam" id="PF19289">
    <property type="entry name" value="PmbA_TldD_3rd"/>
    <property type="match status" value="1"/>
</dbReference>
<dbReference type="InterPro" id="IPR051463">
    <property type="entry name" value="Peptidase_U62_metallo"/>
</dbReference>
<sequence>MTNTDNQPLDAALNSTDSGDLLEAHGLDRESVCKLLADTLSNADDGELFFEQSQSEGLVFDNGRLKSSSFDSSQGFGMRSVAGEAAGYAHSGELSIEALKRASDAVSSVGEGYSGVTAEAPQQTNRRLYGDLNPVDDMSLAEKISLLEEINQYARDKDNRVRQVSASLAGSWRKIAILRADGQIFHDVRPLVRVNVSVVVGEGDRQEAGSHGFGGRHGYSYYLNGGIDGGWQGATDEALRQALVNLEAIDAPAGELDVVLGPGWPGVLLHEAVGHGLEGDFNRKKSSAFAELMGQQVAAKGVTVVDDGTIDGRRGSLSFDDEGTPTQRTPLIEDGVLVGYMQDRQNARLMGVNSTGNGRRQSYAHIPMPRMTNTIMESGDHDPAEILKSVRNGLYAVNFGGGQVDITSGKFVFSCTEAYLIEDGKVTAPVKGATLIGNGPEAMKRISMIGNDMQLDTGIGTCGKQGQGVPVGVGQPTLRIDGITVGGTAT</sequence>
<reference evidence="8 9" key="1">
    <citation type="submission" date="2017-09" db="EMBL/GenBank/DDBJ databases">
        <authorList>
            <person name="Ehlers B."/>
            <person name="Leendertz F.H."/>
        </authorList>
    </citation>
    <scope>NUCLEOTIDE SEQUENCE [LARGE SCALE GENOMIC DNA]</scope>
    <source>
        <strain evidence="8 9">DSM 18289</strain>
    </source>
</reference>
<gene>
    <name evidence="8" type="ORF">SAMN06265368_0232</name>
</gene>
<dbReference type="RefSeq" id="WP_097151577.1">
    <property type="nucleotide sequence ID" value="NZ_OBEL01000001.1"/>
</dbReference>
<organism evidence="8 9">
    <name type="scientific">Cohaesibacter gelatinilyticus</name>
    <dbReference type="NCBI Taxonomy" id="372072"/>
    <lineage>
        <taxon>Bacteria</taxon>
        <taxon>Pseudomonadati</taxon>
        <taxon>Pseudomonadota</taxon>
        <taxon>Alphaproteobacteria</taxon>
        <taxon>Hyphomicrobiales</taxon>
        <taxon>Cohaesibacteraceae</taxon>
    </lineage>
</organism>
<evidence type="ECO:0000256" key="4">
    <source>
        <dbReference type="ARBA" id="ARBA00023049"/>
    </source>
</evidence>
<evidence type="ECO:0000256" key="2">
    <source>
        <dbReference type="ARBA" id="ARBA00022670"/>
    </source>
</evidence>
<dbReference type="OrthoDB" id="9803213at2"/>
<proteinExistence type="inferred from homology"/>
<dbReference type="Pfam" id="PF19290">
    <property type="entry name" value="PmbA_TldD_2nd"/>
    <property type="match status" value="1"/>
</dbReference>
<keyword evidence="2" id="KW-0645">Protease</keyword>
<dbReference type="GO" id="GO:0005829">
    <property type="term" value="C:cytosol"/>
    <property type="evidence" value="ECO:0007669"/>
    <property type="project" value="TreeGrafter"/>
</dbReference>
<dbReference type="GO" id="GO:0006508">
    <property type="term" value="P:proteolysis"/>
    <property type="evidence" value="ECO:0007669"/>
    <property type="project" value="UniProtKB-KW"/>
</dbReference>
<dbReference type="EMBL" id="OBEL01000001">
    <property type="protein sequence ID" value="SNZ05892.1"/>
    <property type="molecule type" value="Genomic_DNA"/>
</dbReference>
<evidence type="ECO:0008006" key="10">
    <source>
        <dbReference type="Google" id="ProtNLM"/>
    </source>
</evidence>
<dbReference type="NCBIfam" id="NF008006">
    <property type="entry name" value="PRK10735.1"/>
    <property type="match status" value="1"/>
</dbReference>
<name>A0A285N8U0_9HYPH</name>
<evidence type="ECO:0000256" key="1">
    <source>
        <dbReference type="ARBA" id="ARBA00005836"/>
    </source>
</evidence>
<dbReference type="PANTHER" id="PTHR30624:SF4">
    <property type="entry name" value="METALLOPROTEASE TLDD"/>
    <property type="match status" value="1"/>
</dbReference>
<evidence type="ECO:0000313" key="9">
    <source>
        <dbReference type="Proteomes" id="UP000219439"/>
    </source>
</evidence>
<feature type="domain" description="Metalloprotease TldD/E C-terminal" evidence="6">
    <location>
        <begin position="254"/>
        <end position="487"/>
    </location>
</feature>
<dbReference type="SUPFAM" id="SSF111283">
    <property type="entry name" value="Putative modulator of DNA gyrase, PmbA/TldD"/>
    <property type="match status" value="1"/>
</dbReference>
<evidence type="ECO:0000259" key="7">
    <source>
        <dbReference type="Pfam" id="PF19290"/>
    </source>
</evidence>
<dbReference type="Proteomes" id="UP000219439">
    <property type="component" value="Unassembled WGS sequence"/>
</dbReference>
<dbReference type="InterPro" id="IPR045569">
    <property type="entry name" value="Metalloprtase-TldD/E_C"/>
</dbReference>
<dbReference type="AlphaFoldDB" id="A0A285N8U0"/>
<dbReference type="PIRSF" id="PIRSF004919">
    <property type="entry name" value="TldD"/>
    <property type="match status" value="1"/>
</dbReference>
<feature type="domain" description="Metalloprotease TldD/E central" evidence="7">
    <location>
        <begin position="134"/>
        <end position="246"/>
    </location>
</feature>
<feature type="domain" description="Metalloprotease TldD/E N-terminal" evidence="5">
    <location>
        <begin position="47"/>
        <end position="104"/>
    </location>
</feature>
<dbReference type="InterPro" id="IPR035068">
    <property type="entry name" value="TldD/PmbA_N"/>
</dbReference>
<keyword evidence="9" id="KW-1185">Reference proteome</keyword>
<dbReference type="InterPro" id="IPR002510">
    <property type="entry name" value="Metalloprtase-TldD/E_N"/>
</dbReference>